<dbReference type="EMBL" id="JAUEPP010000004">
    <property type="protein sequence ID" value="KAK3345168.1"/>
    <property type="molecule type" value="Genomic_DNA"/>
</dbReference>
<protein>
    <submittedName>
        <fullName evidence="1">Uncharacterized protein</fullName>
    </submittedName>
</protein>
<proteinExistence type="predicted"/>
<organism evidence="1 2">
    <name type="scientific">Neurospora tetraspora</name>
    <dbReference type="NCBI Taxonomy" id="94610"/>
    <lineage>
        <taxon>Eukaryota</taxon>
        <taxon>Fungi</taxon>
        <taxon>Dikarya</taxon>
        <taxon>Ascomycota</taxon>
        <taxon>Pezizomycotina</taxon>
        <taxon>Sordariomycetes</taxon>
        <taxon>Sordariomycetidae</taxon>
        <taxon>Sordariales</taxon>
        <taxon>Sordariaceae</taxon>
        <taxon>Neurospora</taxon>
    </lineage>
</organism>
<comment type="caution">
    <text evidence="1">The sequence shown here is derived from an EMBL/GenBank/DDBJ whole genome shotgun (WGS) entry which is preliminary data.</text>
</comment>
<accession>A0AAE0JFQ5</accession>
<gene>
    <name evidence="1" type="ORF">B0H65DRAFT_196973</name>
</gene>
<keyword evidence="2" id="KW-1185">Reference proteome</keyword>
<evidence type="ECO:0000313" key="2">
    <source>
        <dbReference type="Proteomes" id="UP001278500"/>
    </source>
</evidence>
<name>A0AAE0JFQ5_9PEZI</name>
<dbReference type="GeneID" id="87858889"/>
<evidence type="ECO:0000313" key="1">
    <source>
        <dbReference type="EMBL" id="KAK3345168.1"/>
    </source>
</evidence>
<reference evidence="1" key="2">
    <citation type="submission" date="2023-06" db="EMBL/GenBank/DDBJ databases">
        <authorList>
            <consortium name="Lawrence Berkeley National Laboratory"/>
            <person name="Haridas S."/>
            <person name="Hensen N."/>
            <person name="Bonometti L."/>
            <person name="Westerberg I."/>
            <person name="Brannstrom I.O."/>
            <person name="Guillou S."/>
            <person name="Cros-Aarteil S."/>
            <person name="Calhoun S."/>
            <person name="Kuo A."/>
            <person name="Mondo S."/>
            <person name="Pangilinan J."/>
            <person name="Riley R."/>
            <person name="Labutti K."/>
            <person name="Andreopoulos B."/>
            <person name="Lipzen A."/>
            <person name="Chen C."/>
            <person name="Yanf M."/>
            <person name="Daum C."/>
            <person name="Ng V."/>
            <person name="Clum A."/>
            <person name="Steindorff A."/>
            <person name="Ohm R."/>
            <person name="Martin F."/>
            <person name="Silar P."/>
            <person name="Natvig D."/>
            <person name="Lalanne C."/>
            <person name="Gautier V."/>
            <person name="Ament-Velasquez S.L."/>
            <person name="Kruys A."/>
            <person name="Hutchinson M.I."/>
            <person name="Powell A.J."/>
            <person name="Barry K."/>
            <person name="Miller A.N."/>
            <person name="Grigoriev I.V."/>
            <person name="Debuchy R."/>
            <person name="Gladieux P."/>
            <person name="Thoren M.H."/>
            <person name="Johannesson H."/>
        </authorList>
    </citation>
    <scope>NUCLEOTIDE SEQUENCE</scope>
    <source>
        <strain evidence="1">CBS 560.94</strain>
    </source>
</reference>
<reference evidence="1" key="1">
    <citation type="journal article" date="2023" name="Mol. Phylogenet. Evol.">
        <title>Genome-scale phylogeny and comparative genomics of the fungal order Sordariales.</title>
        <authorList>
            <person name="Hensen N."/>
            <person name="Bonometti L."/>
            <person name="Westerberg I."/>
            <person name="Brannstrom I.O."/>
            <person name="Guillou S."/>
            <person name="Cros-Aarteil S."/>
            <person name="Calhoun S."/>
            <person name="Haridas S."/>
            <person name="Kuo A."/>
            <person name="Mondo S."/>
            <person name="Pangilinan J."/>
            <person name="Riley R."/>
            <person name="LaButti K."/>
            <person name="Andreopoulos B."/>
            <person name="Lipzen A."/>
            <person name="Chen C."/>
            <person name="Yan M."/>
            <person name="Daum C."/>
            <person name="Ng V."/>
            <person name="Clum A."/>
            <person name="Steindorff A."/>
            <person name="Ohm R.A."/>
            <person name="Martin F."/>
            <person name="Silar P."/>
            <person name="Natvig D.O."/>
            <person name="Lalanne C."/>
            <person name="Gautier V."/>
            <person name="Ament-Velasquez S.L."/>
            <person name="Kruys A."/>
            <person name="Hutchinson M.I."/>
            <person name="Powell A.J."/>
            <person name="Barry K."/>
            <person name="Miller A.N."/>
            <person name="Grigoriev I.V."/>
            <person name="Debuchy R."/>
            <person name="Gladieux P."/>
            <person name="Hiltunen Thoren M."/>
            <person name="Johannesson H."/>
        </authorList>
    </citation>
    <scope>NUCLEOTIDE SEQUENCE</scope>
    <source>
        <strain evidence="1">CBS 560.94</strain>
    </source>
</reference>
<dbReference type="RefSeq" id="XP_062681781.1">
    <property type="nucleotide sequence ID" value="XM_062821735.1"/>
</dbReference>
<dbReference type="AlphaFoldDB" id="A0AAE0JFQ5"/>
<dbReference type="Proteomes" id="UP001278500">
    <property type="component" value="Unassembled WGS sequence"/>
</dbReference>
<sequence>MGTSRHVSCSQLRFIKSSLPPALPVAQLVCWWLAVNGLPIRIWFSVKGLQHINEDIETLALWAKLEIHAWLATKLQEYGVAVRNNTYHDAYSDDGGRQN</sequence>